<comment type="similarity">
    <text evidence="1 5">Belongs to the bacterial ribosomal protein bL28 family.</text>
</comment>
<organism evidence="6 8">
    <name type="scientific">Candidatus Blochmannia vicinus</name>
    <name type="common">nom. nud.</name>
    <dbReference type="NCBI Taxonomy" id="251540"/>
    <lineage>
        <taxon>Bacteria</taxon>
        <taxon>Pseudomonadati</taxon>
        <taxon>Pseudomonadota</taxon>
        <taxon>Gammaproteobacteria</taxon>
        <taxon>Enterobacterales</taxon>
        <taxon>Enterobacteriaceae</taxon>
        <taxon>ant endosymbionts</taxon>
        <taxon>Candidatus Blochmanniella</taxon>
    </lineage>
</organism>
<dbReference type="InterPro" id="IPR026569">
    <property type="entry name" value="Ribosomal_bL28"/>
</dbReference>
<proteinExistence type="inferred from homology"/>
<protein>
    <recommendedName>
        <fullName evidence="4 5">Large ribosomal subunit protein bL28</fullName>
    </recommendedName>
</protein>
<sequence>MTRVCQITGKRPMNGNKRSHAMNATKRWFIPNIHSHRFWIDSKKRYFTLRISTKGMRLIDKLGIEYCLSNLYSKNK</sequence>
<keyword evidence="3 5" id="KW-0687">Ribonucleoprotein</keyword>
<dbReference type="GO" id="GO:0022625">
    <property type="term" value="C:cytosolic large ribosomal subunit"/>
    <property type="evidence" value="ECO:0007669"/>
    <property type="project" value="TreeGrafter"/>
</dbReference>
<evidence type="ECO:0000313" key="6">
    <source>
        <dbReference type="EMBL" id="URJ28178.1"/>
    </source>
</evidence>
<keyword evidence="2 5" id="KW-0689">Ribosomal protein</keyword>
<dbReference type="AlphaFoldDB" id="A0A9Q8X106"/>
<evidence type="ECO:0000256" key="5">
    <source>
        <dbReference type="HAMAP-Rule" id="MF_00373"/>
    </source>
</evidence>
<keyword evidence="9" id="KW-1185">Reference proteome</keyword>
<evidence type="ECO:0000256" key="3">
    <source>
        <dbReference type="ARBA" id="ARBA00023274"/>
    </source>
</evidence>
<dbReference type="Proteomes" id="UP001056622">
    <property type="component" value="Chromosome"/>
</dbReference>
<dbReference type="Proteomes" id="UP001056209">
    <property type="component" value="Chromosome"/>
</dbReference>
<evidence type="ECO:0000313" key="9">
    <source>
        <dbReference type="Proteomes" id="UP001056622"/>
    </source>
</evidence>
<dbReference type="InterPro" id="IPR001383">
    <property type="entry name" value="Ribosomal_bL28_bact-type"/>
</dbReference>
<dbReference type="GO" id="GO:0003735">
    <property type="term" value="F:structural constituent of ribosome"/>
    <property type="evidence" value="ECO:0007669"/>
    <property type="project" value="InterPro"/>
</dbReference>
<dbReference type="PANTHER" id="PTHR13528">
    <property type="entry name" value="39S RIBOSOMAL PROTEIN L28, MITOCHONDRIAL"/>
    <property type="match status" value="1"/>
</dbReference>
<dbReference type="InterPro" id="IPR034704">
    <property type="entry name" value="Ribosomal_bL28/bL31-like_sf"/>
</dbReference>
<accession>A0A9Q8X106</accession>
<dbReference type="HAMAP" id="MF_00373">
    <property type="entry name" value="Ribosomal_bL28"/>
    <property type="match status" value="1"/>
</dbReference>
<evidence type="ECO:0000256" key="4">
    <source>
        <dbReference type="ARBA" id="ARBA00035174"/>
    </source>
</evidence>
<reference evidence="6" key="1">
    <citation type="submission" date="2022-05" db="EMBL/GenBank/DDBJ databases">
        <title>Impact of host demography and evolutionary history on endosymbiont molecular evolution: a test in carpenter ants (Genus Camponotus) and their Blochmannia endosymbionts.</title>
        <authorList>
            <person name="Manthey J.D."/>
            <person name="Giron J.C."/>
            <person name="Hruska J.P."/>
        </authorList>
    </citation>
    <scope>NUCLEOTIDE SEQUENCE</scope>
    <source>
        <strain evidence="7">C-005</strain>
        <strain evidence="6">C-039</strain>
    </source>
</reference>
<dbReference type="Pfam" id="PF00830">
    <property type="entry name" value="Ribosomal_L28"/>
    <property type="match status" value="1"/>
</dbReference>
<dbReference type="NCBIfam" id="TIGR00009">
    <property type="entry name" value="L28"/>
    <property type="match status" value="1"/>
</dbReference>
<dbReference type="EMBL" id="CP097753">
    <property type="protein sequence ID" value="URJ28178.1"/>
    <property type="molecule type" value="Genomic_DNA"/>
</dbReference>
<dbReference type="PANTHER" id="PTHR13528:SF2">
    <property type="entry name" value="LARGE RIBOSOMAL SUBUNIT PROTEIN BL28M"/>
    <property type="match status" value="1"/>
</dbReference>
<dbReference type="EMBL" id="CP097763">
    <property type="protein sequence ID" value="URJ33249.1"/>
    <property type="molecule type" value="Genomic_DNA"/>
</dbReference>
<dbReference type="InterPro" id="IPR037147">
    <property type="entry name" value="Ribosomal_bL28_sf"/>
</dbReference>
<dbReference type="FunFam" id="2.30.170.40:FF:000001">
    <property type="entry name" value="50S ribosomal protein L28"/>
    <property type="match status" value="1"/>
</dbReference>
<dbReference type="SUPFAM" id="SSF143800">
    <property type="entry name" value="L28p-like"/>
    <property type="match status" value="1"/>
</dbReference>
<gene>
    <name evidence="5 6" type="primary">rpmB</name>
    <name evidence="6" type="ORF">M9393_00090</name>
    <name evidence="7" type="ORF">M9408_01450</name>
</gene>
<name>A0A9Q8X106_9ENTR</name>
<evidence type="ECO:0000256" key="1">
    <source>
        <dbReference type="ARBA" id="ARBA00008760"/>
    </source>
</evidence>
<evidence type="ECO:0000313" key="8">
    <source>
        <dbReference type="Proteomes" id="UP001056209"/>
    </source>
</evidence>
<dbReference type="GO" id="GO:0006412">
    <property type="term" value="P:translation"/>
    <property type="evidence" value="ECO:0007669"/>
    <property type="project" value="UniProtKB-UniRule"/>
</dbReference>
<dbReference type="RefSeq" id="WP_250236118.1">
    <property type="nucleotide sequence ID" value="NZ_CP097753.1"/>
</dbReference>
<evidence type="ECO:0000313" key="7">
    <source>
        <dbReference type="EMBL" id="URJ33249.1"/>
    </source>
</evidence>
<dbReference type="Gene3D" id="2.30.170.40">
    <property type="entry name" value="Ribosomal protein L28/L24"/>
    <property type="match status" value="1"/>
</dbReference>
<evidence type="ECO:0000256" key="2">
    <source>
        <dbReference type="ARBA" id="ARBA00022980"/>
    </source>
</evidence>